<dbReference type="EMBL" id="JANYMP010000002">
    <property type="protein sequence ID" value="MCS7476273.1"/>
    <property type="molecule type" value="Genomic_DNA"/>
</dbReference>
<dbReference type="InterPro" id="IPR009057">
    <property type="entry name" value="Homeodomain-like_sf"/>
</dbReference>
<reference evidence="6" key="1">
    <citation type="submission" date="2022-08" db="EMBL/GenBank/DDBJ databases">
        <authorList>
            <person name="Tistechok S."/>
            <person name="Samborskyy M."/>
            <person name="Roman I."/>
        </authorList>
    </citation>
    <scope>NUCLEOTIDE SEQUENCE</scope>
    <source>
        <strain evidence="6">DSM 103496</strain>
    </source>
</reference>
<dbReference type="Gene3D" id="1.10.357.10">
    <property type="entry name" value="Tetracycline Repressor, domain 2"/>
    <property type="match status" value="1"/>
</dbReference>
<dbReference type="Pfam" id="PF21597">
    <property type="entry name" value="TetR_C_43"/>
    <property type="match status" value="1"/>
</dbReference>
<evidence type="ECO:0000256" key="4">
    <source>
        <dbReference type="PROSITE-ProRule" id="PRU00335"/>
    </source>
</evidence>
<dbReference type="PANTHER" id="PTHR30055">
    <property type="entry name" value="HTH-TYPE TRANSCRIPTIONAL REGULATOR RUTR"/>
    <property type="match status" value="1"/>
</dbReference>
<evidence type="ECO:0000313" key="7">
    <source>
        <dbReference type="Proteomes" id="UP001141259"/>
    </source>
</evidence>
<dbReference type="GO" id="GO:0003700">
    <property type="term" value="F:DNA-binding transcription factor activity"/>
    <property type="evidence" value="ECO:0007669"/>
    <property type="project" value="TreeGrafter"/>
</dbReference>
<gene>
    <name evidence="6" type="ORF">NZH93_05365</name>
</gene>
<dbReference type="InterPro" id="IPR050109">
    <property type="entry name" value="HTH-type_TetR-like_transc_reg"/>
</dbReference>
<keyword evidence="2 4" id="KW-0238">DNA-binding</keyword>
<proteinExistence type="predicted"/>
<comment type="caution">
    <text evidence="6">The sequence shown here is derived from an EMBL/GenBank/DDBJ whole genome shotgun (WGS) entry which is preliminary data.</text>
</comment>
<dbReference type="PRINTS" id="PR00455">
    <property type="entry name" value="HTHTETR"/>
</dbReference>
<keyword evidence="7" id="KW-1185">Reference proteome</keyword>
<evidence type="ECO:0000259" key="5">
    <source>
        <dbReference type="PROSITE" id="PS50977"/>
    </source>
</evidence>
<evidence type="ECO:0000256" key="1">
    <source>
        <dbReference type="ARBA" id="ARBA00023015"/>
    </source>
</evidence>
<evidence type="ECO:0000256" key="2">
    <source>
        <dbReference type="ARBA" id="ARBA00023125"/>
    </source>
</evidence>
<dbReference type="SUPFAM" id="SSF48498">
    <property type="entry name" value="Tetracyclin repressor-like, C-terminal domain"/>
    <property type="match status" value="1"/>
</dbReference>
<protein>
    <submittedName>
        <fullName evidence="6">TetR/AcrR family transcriptional regulator</fullName>
    </submittedName>
</protein>
<dbReference type="PANTHER" id="PTHR30055:SF234">
    <property type="entry name" value="HTH-TYPE TRANSCRIPTIONAL REGULATOR BETI"/>
    <property type="match status" value="1"/>
</dbReference>
<evidence type="ECO:0000256" key="3">
    <source>
        <dbReference type="ARBA" id="ARBA00023163"/>
    </source>
</evidence>
<dbReference type="Pfam" id="PF00440">
    <property type="entry name" value="TetR_N"/>
    <property type="match status" value="1"/>
</dbReference>
<dbReference type="AlphaFoldDB" id="A0A9X2VJI9"/>
<dbReference type="Proteomes" id="UP001141259">
    <property type="component" value="Unassembled WGS sequence"/>
</dbReference>
<name>A0A9X2VJI9_9PSEU</name>
<keyword evidence="1" id="KW-0805">Transcription regulation</keyword>
<dbReference type="GO" id="GO:0000976">
    <property type="term" value="F:transcription cis-regulatory region binding"/>
    <property type="evidence" value="ECO:0007669"/>
    <property type="project" value="TreeGrafter"/>
</dbReference>
<accession>A0A9X2VJI9</accession>
<dbReference type="RefSeq" id="WP_259621779.1">
    <property type="nucleotide sequence ID" value="NZ_JANYMP010000002.1"/>
</dbReference>
<evidence type="ECO:0000313" key="6">
    <source>
        <dbReference type="EMBL" id="MCS7476273.1"/>
    </source>
</evidence>
<dbReference type="SUPFAM" id="SSF46689">
    <property type="entry name" value="Homeodomain-like"/>
    <property type="match status" value="1"/>
</dbReference>
<dbReference type="InterPro" id="IPR049445">
    <property type="entry name" value="TetR_SbtR-like_C"/>
</dbReference>
<keyword evidence="3" id="KW-0804">Transcription</keyword>
<organism evidence="6 7">
    <name type="scientific">Umezawaea endophytica</name>
    <dbReference type="NCBI Taxonomy" id="1654476"/>
    <lineage>
        <taxon>Bacteria</taxon>
        <taxon>Bacillati</taxon>
        <taxon>Actinomycetota</taxon>
        <taxon>Actinomycetes</taxon>
        <taxon>Pseudonocardiales</taxon>
        <taxon>Pseudonocardiaceae</taxon>
        <taxon>Umezawaea</taxon>
    </lineage>
</organism>
<dbReference type="InterPro" id="IPR036271">
    <property type="entry name" value="Tet_transcr_reg_TetR-rel_C_sf"/>
</dbReference>
<sequence>MTQLVNEGNAMRADAQRNRARILAAADEVFAAKGAAASTEEVAAKAGVAIGTVFRHFPTKNDLLTALMKELVRELAAEVESLVRQGDPATSLFTFFAHLVERASSRKTVVDLLGVDIRVSEQLQLLREAVGILLDQAQAAGVVRSNVLLDEVMALLAATSQGALHSGWDADLRERTLAIIFTGLRSAQL</sequence>
<feature type="DNA-binding region" description="H-T-H motif" evidence="4">
    <location>
        <begin position="38"/>
        <end position="57"/>
    </location>
</feature>
<dbReference type="InterPro" id="IPR001647">
    <property type="entry name" value="HTH_TetR"/>
</dbReference>
<feature type="domain" description="HTH tetR-type" evidence="5">
    <location>
        <begin position="16"/>
        <end position="75"/>
    </location>
</feature>
<dbReference type="PROSITE" id="PS50977">
    <property type="entry name" value="HTH_TETR_2"/>
    <property type="match status" value="1"/>
</dbReference>